<evidence type="ECO:0000259" key="7">
    <source>
        <dbReference type="PROSITE" id="PS50112"/>
    </source>
</evidence>
<dbReference type="SUPFAM" id="SSF55781">
    <property type="entry name" value="GAF domain-like"/>
    <property type="match status" value="1"/>
</dbReference>
<dbReference type="NCBIfam" id="TIGR00229">
    <property type="entry name" value="sensory_box"/>
    <property type="match status" value="2"/>
</dbReference>
<proteinExistence type="predicted"/>
<dbReference type="InterPro" id="IPR000014">
    <property type="entry name" value="PAS"/>
</dbReference>
<dbReference type="InterPro" id="IPR036890">
    <property type="entry name" value="HATPase_C_sf"/>
</dbReference>
<dbReference type="InterPro" id="IPR003018">
    <property type="entry name" value="GAF"/>
</dbReference>
<dbReference type="SMART" id="SM00387">
    <property type="entry name" value="HATPase_c"/>
    <property type="match status" value="1"/>
</dbReference>
<evidence type="ECO:0000259" key="6">
    <source>
        <dbReference type="PROSITE" id="PS50109"/>
    </source>
</evidence>
<dbReference type="Proteomes" id="UP001139125">
    <property type="component" value="Unassembled WGS sequence"/>
</dbReference>
<dbReference type="InterPro" id="IPR013655">
    <property type="entry name" value="PAS_fold_3"/>
</dbReference>
<evidence type="ECO:0000256" key="1">
    <source>
        <dbReference type="ARBA" id="ARBA00000085"/>
    </source>
</evidence>
<sequence>MEKESNNKTGLRRHHFFSAFNSIPDAMVVTDINRRIISVNSAFVKLFGYKRGEVKGKETSLLYSSEQDFSDAGEARFNPDSDVKAEVYEVLYRRKNGEIFPAESVGSVVKDDDGETIGYLAAIKDLTREKRRSEEISLLTKRLRLVAAIVANEEKDFEAKMKNALKLTTDLLGFEIGIVSRVEGGTYTIHQYYPETADLEVGMQFDLRETYCSITLKADDVVCINEMKTSPHNAHPCYTKFSLESYIGVPLIVDEEAIGTINFSSSKPRKEPLGQADEDMVRLLGQWLSSEFEKQAYQNELKKSRDRFRLISHNTADLVCLHEPDGTYEYVSPSVKKILGYTEDELLGTTPYELFHPDDLQKIQKESHERALKGEQVHHVHYRIKRKDGEYIWFETATEPILNEEGEVANLQTSSREITDRKKLEKLLKDTNKLASVGGWELDIRTQELFFTDEVYRIHELPLRTKLSVEEAINFYAEEDRPAITEAVNYAIQTGEGYDLELTLVTAKGNRKWVRAIGKTQVDEKGEAYKLYGVFQDLSMRKLMEDQLKEKNEKLEQLLKATNDINAIIGHDLKSPLNTIIGFSDLSVKALEEGTFEAEKFKKFLNLIYTSSKGMSTTLDDLLKWSRLQTGDLNLDITSIDIKRVGRHLSDFYQASLSNKELKLKFDFGEHSQIRADESMITTMIRNLISNAIKFSNEKGEITVRLEKSRDDWVLTVQDEGVGMTDEVKRDLFSPLDHPSEYGTKNEKGTGLGLKVTEKLVKLHGGRVEVESEVGKGTRFKLYFPNDLSPE</sequence>
<feature type="domain" description="PAC" evidence="8">
    <location>
        <begin position="86"/>
        <end position="138"/>
    </location>
</feature>
<dbReference type="CDD" id="cd00130">
    <property type="entry name" value="PAS"/>
    <property type="match status" value="3"/>
</dbReference>
<dbReference type="InterPro" id="IPR005467">
    <property type="entry name" value="His_kinase_dom"/>
</dbReference>
<dbReference type="PANTHER" id="PTHR43304:SF1">
    <property type="entry name" value="PAC DOMAIN-CONTAINING PROTEIN"/>
    <property type="match status" value="1"/>
</dbReference>
<dbReference type="SUPFAM" id="SSF47384">
    <property type="entry name" value="Homodimeric domain of signal transducing histidine kinase"/>
    <property type="match status" value="1"/>
</dbReference>
<comment type="catalytic activity">
    <reaction evidence="1">
        <text>ATP + protein L-histidine = ADP + protein N-phospho-L-histidine.</text>
        <dbReference type="EC" id="2.7.13.3"/>
    </reaction>
</comment>
<dbReference type="PROSITE" id="PS50109">
    <property type="entry name" value="HIS_KIN"/>
    <property type="match status" value="1"/>
</dbReference>
<dbReference type="Pfam" id="PF08447">
    <property type="entry name" value="PAS_3"/>
    <property type="match status" value="2"/>
</dbReference>
<dbReference type="Pfam" id="PF02518">
    <property type="entry name" value="HATPase_c"/>
    <property type="match status" value="1"/>
</dbReference>
<comment type="caution">
    <text evidence="9">The sequence shown here is derived from an EMBL/GenBank/DDBJ whole genome shotgun (WGS) entry which is preliminary data.</text>
</comment>
<dbReference type="AlphaFoldDB" id="A0A9X2REP5"/>
<dbReference type="InterPro" id="IPR000700">
    <property type="entry name" value="PAS-assoc_C"/>
</dbReference>
<dbReference type="PANTHER" id="PTHR43304">
    <property type="entry name" value="PHYTOCHROME-LIKE PROTEIN CPH1"/>
    <property type="match status" value="1"/>
</dbReference>
<evidence type="ECO:0000313" key="10">
    <source>
        <dbReference type="Proteomes" id="UP001139125"/>
    </source>
</evidence>
<name>A0A9X2REP5_9BACT</name>
<organism evidence="9 10">
    <name type="scientific">Gracilimonas sediminicola</name>
    <dbReference type="NCBI Taxonomy" id="2952158"/>
    <lineage>
        <taxon>Bacteria</taxon>
        <taxon>Pseudomonadati</taxon>
        <taxon>Balneolota</taxon>
        <taxon>Balneolia</taxon>
        <taxon>Balneolales</taxon>
        <taxon>Balneolaceae</taxon>
        <taxon>Gracilimonas</taxon>
    </lineage>
</organism>
<accession>A0A9X2REP5</accession>
<dbReference type="Pfam" id="PF13426">
    <property type="entry name" value="PAS_9"/>
    <property type="match status" value="1"/>
</dbReference>
<dbReference type="InterPro" id="IPR001610">
    <property type="entry name" value="PAC"/>
</dbReference>
<dbReference type="InterPro" id="IPR004358">
    <property type="entry name" value="Sig_transdc_His_kin-like_C"/>
</dbReference>
<dbReference type="EMBL" id="JANDBC010000001">
    <property type="protein sequence ID" value="MCP9290293.1"/>
    <property type="molecule type" value="Genomic_DNA"/>
</dbReference>
<dbReference type="SMART" id="SM00086">
    <property type="entry name" value="PAC"/>
    <property type="match status" value="3"/>
</dbReference>
<protein>
    <recommendedName>
        <fullName evidence="2">histidine kinase</fullName>
        <ecNumber evidence="2">2.7.13.3</ecNumber>
    </recommendedName>
</protein>
<keyword evidence="3" id="KW-0597">Phosphoprotein</keyword>
<dbReference type="InterPro" id="IPR003594">
    <property type="entry name" value="HATPase_dom"/>
</dbReference>
<evidence type="ECO:0000256" key="4">
    <source>
        <dbReference type="ARBA" id="ARBA00022679"/>
    </source>
</evidence>
<dbReference type="PROSITE" id="PS50112">
    <property type="entry name" value="PAS"/>
    <property type="match status" value="2"/>
</dbReference>
<dbReference type="GO" id="GO:0000155">
    <property type="term" value="F:phosphorelay sensor kinase activity"/>
    <property type="evidence" value="ECO:0007669"/>
    <property type="project" value="InterPro"/>
</dbReference>
<dbReference type="Gene3D" id="3.30.450.40">
    <property type="match status" value="1"/>
</dbReference>
<dbReference type="SUPFAM" id="SSF55785">
    <property type="entry name" value="PYP-like sensor domain (PAS domain)"/>
    <property type="match status" value="3"/>
</dbReference>
<dbReference type="Gene3D" id="3.30.450.20">
    <property type="entry name" value="PAS domain"/>
    <property type="match status" value="3"/>
</dbReference>
<dbReference type="CDD" id="cd00075">
    <property type="entry name" value="HATPase"/>
    <property type="match status" value="1"/>
</dbReference>
<dbReference type="PROSITE" id="PS50113">
    <property type="entry name" value="PAC"/>
    <property type="match status" value="3"/>
</dbReference>
<dbReference type="Pfam" id="PF00512">
    <property type="entry name" value="HisKA"/>
    <property type="match status" value="1"/>
</dbReference>
<dbReference type="SMART" id="SM00388">
    <property type="entry name" value="HisKA"/>
    <property type="match status" value="1"/>
</dbReference>
<dbReference type="RefSeq" id="WP_255132234.1">
    <property type="nucleotide sequence ID" value="NZ_JANDBC010000001.1"/>
</dbReference>
<dbReference type="InterPro" id="IPR003661">
    <property type="entry name" value="HisK_dim/P_dom"/>
</dbReference>
<reference evidence="9" key="1">
    <citation type="submission" date="2022-06" db="EMBL/GenBank/DDBJ databases">
        <title>Gracilimonas sp. CAU 1638 isolated from sea sediment.</title>
        <authorList>
            <person name="Kim W."/>
        </authorList>
    </citation>
    <scope>NUCLEOTIDE SEQUENCE</scope>
    <source>
        <strain evidence="9">CAU 1638</strain>
    </source>
</reference>
<gene>
    <name evidence="9" type="ORF">NM125_01715</name>
</gene>
<dbReference type="PRINTS" id="PR00344">
    <property type="entry name" value="BCTRLSENSOR"/>
</dbReference>
<evidence type="ECO:0000259" key="8">
    <source>
        <dbReference type="PROSITE" id="PS50113"/>
    </source>
</evidence>
<feature type="domain" description="PAS" evidence="7">
    <location>
        <begin position="304"/>
        <end position="375"/>
    </location>
</feature>
<dbReference type="InterPro" id="IPR035965">
    <property type="entry name" value="PAS-like_dom_sf"/>
</dbReference>
<dbReference type="Pfam" id="PF01590">
    <property type="entry name" value="GAF"/>
    <property type="match status" value="1"/>
</dbReference>
<feature type="domain" description="PAC" evidence="8">
    <location>
        <begin position="498"/>
        <end position="550"/>
    </location>
</feature>
<dbReference type="EC" id="2.7.13.3" evidence="2"/>
<dbReference type="CDD" id="cd00082">
    <property type="entry name" value="HisKA"/>
    <property type="match status" value="1"/>
</dbReference>
<feature type="domain" description="PAS" evidence="7">
    <location>
        <begin position="12"/>
        <end position="57"/>
    </location>
</feature>
<dbReference type="SUPFAM" id="SSF55874">
    <property type="entry name" value="ATPase domain of HSP90 chaperone/DNA topoisomerase II/histidine kinase"/>
    <property type="match status" value="1"/>
</dbReference>
<dbReference type="InterPro" id="IPR029016">
    <property type="entry name" value="GAF-like_dom_sf"/>
</dbReference>
<evidence type="ECO:0000313" key="9">
    <source>
        <dbReference type="EMBL" id="MCP9290293.1"/>
    </source>
</evidence>
<dbReference type="SMART" id="SM00091">
    <property type="entry name" value="PAS"/>
    <property type="match status" value="2"/>
</dbReference>
<evidence type="ECO:0000256" key="3">
    <source>
        <dbReference type="ARBA" id="ARBA00022553"/>
    </source>
</evidence>
<keyword evidence="5" id="KW-0418">Kinase</keyword>
<evidence type="ECO:0000256" key="5">
    <source>
        <dbReference type="ARBA" id="ARBA00022777"/>
    </source>
</evidence>
<keyword evidence="4" id="KW-0808">Transferase</keyword>
<dbReference type="InterPro" id="IPR052162">
    <property type="entry name" value="Sensor_kinase/Photoreceptor"/>
</dbReference>
<feature type="domain" description="Histidine kinase" evidence="6">
    <location>
        <begin position="568"/>
        <end position="788"/>
    </location>
</feature>
<evidence type="ECO:0000256" key="2">
    <source>
        <dbReference type="ARBA" id="ARBA00012438"/>
    </source>
</evidence>
<dbReference type="InterPro" id="IPR036097">
    <property type="entry name" value="HisK_dim/P_sf"/>
</dbReference>
<dbReference type="FunFam" id="3.30.565.10:FF:000006">
    <property type="entry name" value="Sensor histidine kinase WalK"/>
    <property type="match status" value="1"/>
</dbReference>
<dbReference type="Gene3D" id="1.10.287.130">
    <property type="match status" value="1"/>
</dbReference>
<dbReference type="Gene3D" id="3.30.565.10">
    <property type="entry name" value="Histidine kinase-like ATPase, C-terminal domain"/>
    <property type="match status" value="1"/>
</dbReference>
<keyword evidence="10" id="KW-1185">Reference proteome</keyword>
<feature type="domain" description="PAC" evidence="8">
    <location>
        <begin position="378"/>
        <end position="430"/>
    </location>
</feature>